<dbReference type="PANTHER" id="PTHR46599:SF3">
    <property type="entry name" value="PIGGYBAC TRANSPOSABLE ELEMENT-DERIVED PROTEIN 4"/>
    <property type="match status" value="1"/>
</dbReference>
<dbReference type="Pfam" id="PF02892">
    <property type="entry name" value="zf-BED"/>
    <property type="match status" value="1"/>
</dbReference>
<comment type="caution">
    <text evidence="6">The sequence shown here is derived from an EMBL/GenBank/DDBJ whole genome shotgun (WGS) entry which is preliminary data.</text>
</comment>
<evidence type="ECO:0000313" key="6">
    <source>
        <dbReference type="EMBL" id="ROL44167.1"/>
    </source>
</evidence>
<dbReference type="OrthoDB" id="118105at2759"/>
<keyword evidence="3" id="KW-0862">Zinc</keyword>
<dbReference type="SUPFAM" id="SSF57667">
    <property type="entry name" value="beta-beta-alpha zinc fingers"/>
    <property type="match status" value="1"/>
</dbReference>
<dbReference type="GO" id="GO:0003677">
    <property type="term" value="F:DNA binding"/>
    <property type="evidence" value="ECO:0007669"/>
    <property type="project" value="InterPro"/>
</dbReference>
<evidence type="ECO:0000259" key="5">
    <source>
        <dbReference type="PROSITE" id="PS50808"/>
    </source>
</evidence>
<dbReference type="InterPro" id="IPR029526">
    <property type="entry name" value="PGBD"/>
</dbReference>
<dbReference type="PANTHER" id="PTHR46599">
    <property type="entry name" value="PIGGYBAC TRANSPOSABLE ELEMENT-DERIVED PROTEIN 4"/>
    <property type="match status" value="1"/>
</dbReference>
<evidence type="ECO:0000256" key="1">
    <source>
        <dbReference type="ARBA" id="ARBA00022723"/>
    </source>
</evidence>
<name>A0A3N0YD64_ANAGA</name>
<dbReference type="InterPro" id="IPR003656">
    <property type="entry name" value="Znf_BED"/>
</dbReference>
<proteinExistence type="predicted"/>
<keyword evidence="2 4" id="KW-0863">Zinc-finger</keyword>
<dbReference type="SMART" id="SM00614">
    <property type="entry name" value="ZnF_BED"/>
    <property type="match status" value="1"/>
</dbReference>
<evidence type="ECO:0000256" key="3">
    <source>
        <dbReference type="ARBA" id="ARBA00022833"/>
    </source>
</evidence>
<dbReference type="InterPro" id="IPR036236">
    <property type="entry name" value="Znf_C2H2_sf"/>
</dbReference>
<dbReference type="PROSITE" id="PS50808">
    <property type="entry name" value="ZF_BED"/>
    <property type="match status" value="1"/>
</dbReference>
<organism evidence="6 7">
    <name type="scientific">Anabarilius grahami</name>
    <name type="common">Kanglang fish</name>
    <name type="synonym">Barilius grahami</name>
    <dbReference type="NCBI Taxonomy" id="495550"/>
    <lineage>
        <taxon>Eukaryota</taxon>
        <taxon>Metazoa</taxon>
        <taxon>Chordata</taxon>
        <taxon>Craniata</taxon>
        <taxon>Vertebrata</taxon>
        <taxon>Euteleostomi</taxon>
        <taxon>Actinopterygii</taxon>
        <taxon>Neopterygii</taxon>
        <taxon>Teleostei</taxon>
        <taxon>Ostariophysi</taxon>
        <taxon>Cypriniformes</taxon>
        <taxon>Xenocyprididae</taxon>
        <taxon>Xenocypridinae</taxon>
        <taxon>Xenocypridinae incertae sedis</taxon>
        <taxon>Anabarilius</taxon>
    </lineage>
</organism>
<dbReference type="EMBL" id="RJVU01046677">
    <property type="protein sequence ID" value="ROL44167.1"/>
    <property type="molecule type" value="Genomic_DNA"/>
</dbReference>
<reference evidence="6 7" key="1">
    <citation type="submission" date="2018-10" db="EMBL/GenBank/DDBJ databases">
        <title>Genome assembly for a Yunnan-Guizhou Plateau 3E fish, Anabarilius grahami (Regan), and its evolutionary and genetic applications.</title>
        <authorList>
            <person name="Jiang W."/>
        </authorList>
    </citation>
    <scope>NUCLEOTIDE SEQUENCE [LARGE SCALE GENOMIC DNA]</scope>
    <source>
        <strain evidence="6">AG-KIZ</strain>
        <tissue evidence="6">Muscle</tissue>
    </source>
</reference>
<feature type="domain" description="BED-type" evidence="5">
    <location>
        <begin position="1"/>
        <end position="57"/>
    </location>
</feature>
<dbReference type="AlphaFoldDB" id="A0A3N0YD64"/>
<accession>A0A3N0YD64</accession>
<keyword evidence="1" id="KW-0479">Metal-binding</keyword>
<evidence type="ECO:0000313" key="7">
    <source>
        <dbReference type="Proteomes" id="UP000281406"/>
    </source>
</evidence>
<keyword evidence="7" id="KW-1185">Reference proteome</keyword>
<gene>
    <name evidence="6" type="ORF">DPX16_1729</name>
</gene>
<dbReference type="SUPFAM" id="SSF140996">
    <property type="entry name" value="Hermes dimerisation domain"/>
    <property type="match status" value="1"/>
</dbReference>
<protein>
    <submittedName>
        <fullName evidence="6">PiggyBac transposable element-derived protein 4</fullName>
    </submittedName>
</protein>
<evidence type="ECO:0000256" key="4">
    <source>
        <dbReference type="PROSITE-ProRule" id="PRU00027"/>
    </source>
</evidence>
<dbReference type="Pfam" id="PF13843">
    <property type="entry name" value="DDE_Tnp_1_7"/>
    <property type="match status" value="1"/>
</dbReference>
<dbReference type="GO" id="GO:0008270">
    <property type="term" value="F:zinc ion binding"/>
    <property type="evidence" value="ECO:0007669"/>
    <property type="project" value="UniProtKB-KW"/>
</dbReference>
<dbReference type="Proteomes" id="UP000281406">
    <property type="component" value="Unassembled WGS sequence"/>
</dbReference>
<evidence type="ECO:0000256" key="2">
    <source>
        <dbReference type="ARBA" id="ARBA00022771"/>
    </source>
</evidence>
<sequence>MAVVWQYFTVSEKDQRFAVCNTCSIEISRGGAVRKSFNTTNLIGHLKSRHEAVYGDYLQADQKRKNEAAKKAQTPGKTQTSIDMAFEKAKQLPPDSAKAKQITNKVEFIALDEQPFSEVEDVGFRSLIKFMEPRYTLPSRRHFAEVCLPEIHNIVATHIHELLAYDIAAISFTTDIWSSDVSPVSMLSLTAQWVDKDFNLVKAVLHSQEFAEDWTRDGERAHHTERKRQRSDRAGPYLHDVFEEILEENGPERTSTSVSQQLGIFLAETTIPRVYQTHVHPFSVRKKQKLEYRRDSERLFEDDSDKKPVAKRAKKTLSWKAETDADMTPKPWRFLPAREPGPQLSLADSHSPLSLFRLFFSETTVSNLCHNTNAQAARSLAKGRKYSWTDVSVGEMYCYIGLVFYMAAVKMSSIADYWRQHSIFSMPFPATVMSRDRYRTISWNVHLSHPDADKENDKKRGKAEHDRLFRIKPLMDTIRLVCKAFYHPKRNLAVNERFVACRANAEMARYMKAKPTKVGFKFFVLTDSSNGYTVDLSVHTGKSFPTGHGISYDAVMSLLDKKVLGSGYHVYMDDFYTSPKLLTDLFAMKFGACGTYRDYRRGFPQSAFNSLTKTSTRGSIRWIRDGPLVCVKWMDKKEVSVCSTIHAAFKGHRVKRKVKAKDTWKTKIFPCPAPVIAYNHHMAGADLSDQLLEYYTVKHKTMKWYRKVFLHFLDIAATNAFILHKELHGNMTRKEFMEQLTAELCGVSQKAAPKQTSSDHVPVPGAELTSDVRNIATTGRRICAHCKAVFGKKQQTPWKCQACDVQLCLQLNRNCFQEWHKCL</sequence>